<gene>
    <name evidence="10" type="ORF">HMPREF9449_01896</name>
</gene>
<protein>
    <submittedName>
        <fullName evidence="10">AspT/YidE/YbjL antiporter duplication domain-containing protein</fullName>
    </submittedName>
</protein>
<dbReference type="STRING" id="742817.HMPREF9449_01896"/>
<evidence type="ECO:0000313" key="10">
    <source>
        <dbReference type="EMBL" id="EHP46881.1"/>
    </source>
</evidence>
<dbReference type="eggNOG" id="COG0569">
    <property type="taxonomic scope" value="Bacteria"/>
</dbReference>
<dbReference type="GeneID" id="98069453"/>
<evidence type="ECO:0000256" key="4">
    <source>
        <dbReference type="ARBA" id="ARBA00022475"/>
    </source>
</evidence>
<comment type="similarity">
    <text evidence="2">Belongs to the AAE transporter (TC 2.A.81) family.</text>
</comment>
<keyword evidence="11" id="KW-1185">Reference proteome</keyword>
<keyword evidence="7 8" id="KW-0472">Membrane</keyword>
<evidence type="ECO:0000313" key="11">
    <source>
        <dbReference type="Proteomes" id="UP000004892"/>
    </source>
</evidence>
<dbReference type="PATRIC" id="fig|742817.3.peg.2018"/>
<accession>H1DI10</accession>
<dbReference type="Proteomes" id="UP000004892">
    <property type="component" value="Unassembled WGS sequence"/>
</dbReference>
<feature type="transmembrane region" description="Helical" evidence="8">
    <location>
        <begin position="404"/>
        <end position="424"/>
    </location>
</feature>
<dbReference type="InterPro" id="IPR036721">
    <property type="entry name" value="RCK_C_sf"/>
</dbReference>
<evidence type="ECO:0000256" key="2">
    <source>
        <dbReference type="ARBA" id="ARBA00009854"/>
    </source>
</evidence>
<evidence type="ECO:0000256" key="1">
    <source>
        <dbReference type="ARBA" id="ARBA00004651"/>
    </source>
</evidence>
<dbReference type="NCBIfam" id="NF003007">
    <property type="entry name" value="PRK03818.1"/>
    <property type="match status" value="1"/>
</dbReference>
<comment type="caution">
    <text evidence="10">The sequence shown here is derived from an EMBL/GenBank/DDBJ whole genome shotgun (WGS) entry which is preliminary data.</text>
</comment>
<evidence type="ECO:0000259" key="9">
    <source>
        <dbReference type="PROSITE" id="PS51202"/>
    </source>
</evidence>
<feature type="transmembrane region" description="Helical" evidence="8">
    <location>
        <begin position="100"/>
        <end position="119"/>
    </location>
</feature>
<feature type="transmembrane region" description="Helical" evidence="8">
    <location>
        <begin position="69"/>
        <end position="88"/>
    </location>
</feature>
<dbReference type="SUPFAM" id="SSF116726">
    <property type="entry name" value="TrkA C-terminal domain-like"/>
    <property type="match status" value="2"/>
</dbReference>
<keyword evidence="6 8" id="KW-1133">Transmembrane helix</keyword>
<feature type="transmembrane region" description="Helical" evidence="8">
    <location>
        <begin position="38"/>
        <end position="57"/>
    </location>
</feature>
<feature type="transmembrane region" description="Helical" evidence="8">
    <location>
        <begin position="375"/>
        <end position="398"/>
    </location>
</feature>
<dbReference type="InterPro" id="IPR050144">
    <property type="entry name" value="AAE_transporter"/>
</dbReference>
<dbReference type="PANTHER" id="PTHR30445">
    <property type="entry name" value="K(+)_H(+) ANTIPORTER SUBUNIT KHTT"/>
    <property type="match status" value="1"/>
</dbReference>
<dbReference type="Gene3D" id="3.30.70.1450">
    <property type="entry name" value="Regulator of K+ conductance, C-terminal domain"/>
    <property type="match status" value="2"/>
</dbReference>
<organism evidence="10 11">
    <name type="scientific">Odoribacter laneus YIT 12061</name>
    <dbReference type="NCBI Taxonomy" id="742817"/>
    <lineage>
        <taxon>Bacteria</taxon>
        <taxon>Pseudomonadati</taxon>
        <taxon>Bacteroidota</taxon>
        <taxon>Bacteroidia</taxon>
        <taxon>Bacteroidales</taxon>
        <taxon>Odoribacteraceae</taxon>
        <taxon>Odoribacter</taxon>
    </lineage>
</organism>
<proteinExistence type="inferred from homology"/>
<comment type="subcellular location">
    <subcellularLocation>
        <location evidence="1">Cell membrane</location>
        <topology evidence="1">Multi-pass membrane protein</topology>
    </subcellularLocation>
</comment>
<keyword evidence="5 8" id="KW-0812">Transmembrane</keyword>
<dbReference type="HOGENOM" id="CLU_035023_3_1_10"/>
<feature type="transmembrane region" description="Helical" evidence="8">
    <location>
        <begin position="497"/>
        <end position="517"/>
    </location>
</feature>
<dbReference type="eggNOG" id="COG2985">
    <property type="taxonomic scope" value="Bacteria"/>
</dbReference>
<dbReference type="InterPro" id="IPR006037">
    <property type="entry name" value="RCK_C"/>
</dbReference>
<feature type="transmembrane region" description="Helical" evidence="8">
    <location>
        <begin position="468"/>
        <end position="490"/>
    </location>
</feature>
<dbReference type="GO" id="GO:0005886">
    <property type="term" value="C:plasma membrane"/>
    <property type="evidence" value="ECO:0007669"/>
    <property type="project" value="UniProtKB-SubCell"/>
</dbReference>
<evidence type="ECO:0000256" key="7">
    <source>
        <dbReference type="ARBA" id="ARBA00023136"/>
    </source>
</evidence>
<feature type="transmembrane region" description="Helical" evidence="8">
    <location>
        <begin position="529"/>
        <end position="552"/>
    </location>
</feature>
<dbReference type="InterPro" id="IPR006512">
    <property type="entry name" value="YidE_YbjL"/>
</dbReference>
<dbReference type="PROSITE" id="PS51202">
    <property type="entry name" value="RCK_C"/>
    <property type="match status" value="2"/>
</dbReference>
<dbReference type="GO" id="GO:0006813">
    <property type="term" value="P:potassium ion transport"/>
    <property type="evidence" value="ECO:0007669"/>
    <property type="project" value="InterPro"/>
</dbReference>
<dbReference type="GO" id="GO:0008324">
    <property type="term" value="F:monoatomic cation transmembrane transporter activity"/>
    <property type="evidence" value="ECO:0007669"/>
    <property type="project" value="InterPro"/>
</dbReference>
<keyword evidence="3" id="KW-0813">Transport</keyword>
<dbReference type="AlphaFoldDB" id="H1DI10"/>
<feature type="domain" description="RCK C-terminal" evidence="9">
    <location>
        <begin position="281"/>
        <end position="365"/>
    </location>
</feature>
<dbReference type="NCBIfam" id="TIGR01625">
    <property type="entry name" value="YidE_YbjL_dupl"/>
    <property type="match status" value="2"/>
</dbReference>
<evidence type="ECO:0000256" key="6">
    <source>
        <dbReference type="ARBA" id="ARBA00022989"/>
    </source>
</evidence>
<sequence>MDWLRELFIDHSVIQAVVVVSLITAMGLVLGKVKILGISLGVTFVFFIGILAGHLGLSIDPQMLNYAESFGLILFVYALGLQVGPGFFGSFRKGGITLNMLALAVVLLGTVMTILFHIFTGVSLSDMVGILSGAVTNTPALGAAQQTLKQLQIEETDPALGCAVTYPLGVVGVIIALVVIRKMFLDRTVPTPGEDMKSHTTFIVGFQVCNPGIFGKTIRETALLAYHKFVISRLWRDGRVSIPTSDTVLQEGDRLLVITSETEVGTLAMLFGEQEHVDWNKDDIDWNAIDSQLISQRILVTRSEINGKKLGSLRLRNHFGINITRIYRAGVELLATPELVLQLGDKLTVVGEANAIANVEKVLGNKVMSLKEPNLVAVFVGIVLGLIVGSIPFVIPGVSFPVKLGIAGGPIIMGILMGAFGPRLHMITYTTRSANLMLRALGLSMYLACLGLDAGVHFFETVFRAEGLLWLGLGFAITIVPVLIVAFIALKIMKVDFGSVSGMLCGSMSNPMALNYANMIVTGDNPSVAYATVYPLTMFIRVIIAQLILILFL</sequence>
<evidence type="ECO:0000256" key="5">
    <source>
        <dbReference type="ARBA" id="ARBA00022692"/>
    </source>
</evidence>
<feature type="transmembrane region" description="Helical" evidence="8">
    <location>
        <begin position="436"/>
        <end position="456"/>
    </location>
</feature>
<dbReference type="EMBL" id="ADMC01000024">
    <property type="protein sequence ID" value="EHP46881.1"/>
    <property type="molecule type" value="Genomic_DNA"/>
</dbReference>
<keyword evidence="4" id="KW-1003">Cell membrane</keyword>
<evidence type="ECO:0000256" key="3">
    <source>
        <dbReference type="ARBA" id="ARBA00022448"/>
    </source>
</evidence>
<feature type="transmembrane region" description="Helical" evidence="8">
    <location>
        <begin position="158"/>
        <end position="180"/>
    </location>
</feature>
<reference evidence="10 11" key="1">
    <citation type="submission" date="2012-01" db="EMBL/GenBank/DDBJ databases">
        <title>The Genome Sequence of Odoribacter laneus YIT 12061.</title>
        <authorList>
            <consortium name="The Broad Institute Genome Sequencing Platform"/>
            <person name="Earl A."/>
            <person name="Ward D."/>
            <person name="Feldgarden M."/>
            <person name="Gevers D."/>
            <person name="Morotomi M."/>
            <person name="Young S.K."/>
            <person name="Zeng Q."/>
            <person name="Gargeya S."/>
            <person name="Fitzgerald M."/>
            <person name="Haas B."/>
            <person name="Abouelleil A."/>
            <person name="Alvarado L."/>
            <person name="Arachchi H.M."/>
            <person name="Berlin A."/>
            <person name="Chapman S.B."/>
            <person name="Gearin G."/>
            <person name="Goldberg J."/>
            <person name="Griggs A."/>
            <person name="Gujja S."/>
            <person name="Hansen M."/>
            <person name="Heiman D."/>
            <person name="Howarth C."/>
            <person name="Larimer J."/>
            <person name="Lui A."/>
            <person name="MacDonald P.J.P."/>
            <person name="McCowen C."/>
            <person name="Montmayeur A."/>
            <person name="Murphy C."/>
            <person name="Neiman D."/>
            <person name="Pearson M."/>
            <person name="Priest M."/>
            <person name="Roberts A."/>
            <person name="Saif S."/>
            <person name="Shea T."/>
            <person name="Sisk P."/>
            <person name="Stolte C."/>
            <person name="Sykes S."/>
            <person name="Wortman J."/>
            <person name="Nusbaum C."/>
            <person name="Birren B."/>
        </authorList>
    </citation>
    <scope>NUCLEOTIDE SEQUENCE [LARGE SCALE GENOMIC DNA]</scope>
    <source>
        <strain evidence="10 11">YIT 12061</strain>
    </source>
</reference>
<dbReference type="Pfam" id="PF02080">
    <property type="entry name" value="TrkA_C"/>
    <property type="match status" value="2"/>
</dbReference>
<feature type="transmembrane region" description="Helical" evidence="8">
    <location>
        <begin position="12"/>
        <end position="31"/>
    </location>
</feature>
<dbReference type="RefSeq" id="WP_009137043.1">
    <property type="nucleotide sequence ID" value="NZ_JH594596.1"/>
</dbReference>
<name>H1DI10_9BACT</name>
<feature type="domain" description="RCK C-terminal" evidence="9">
    <location>
        <begin position="191"/>
        <end position="273"/>
    </location>
</feature>
<dbReference type="Pfam" id="PF06826">
    <property type="entry name" value="Asp-Al_Ex"/>
    <property type="match status" value="2"/>
</dbReference>
<evidence type="ECO:0000256" key="8">
    <source>
        <dbReference type="SAM" id="Phobius"/>
    </source>
</evidence>
<dbReference type="PANTHER" id="PTHR30445:SF3">
    <property type="entry name" value="TRANSPORT PROTEIN YIDE-RELATED"/>
    <property type="match status" value="1"/>
</dbReference>